<name>A0A7W3NQP0_STRMR</name>
<dbReference type="InterPro" id="IPR035952">
    <property type="entry name" value="Rhomboid-like_sf"/>
</dbReference>
<comment type="subcellular location">
    <subcellularLocation>
        <location evidence="1">Membrane</location>
        <topology evidence="1">Multi-pass membrane protein</topology>
    </subcellularLocation>
</comment>
<evidence type="ECO:0000256" key="2">
    <source>
        <dbReference type="ARBA" id="ARBA00022692"/>
    </source>
</evidence>
<dbReference type="GO" id="GO:0016020">
    <property type="term" value="C:membrane"/>
    <property type="evidence" value="ECO:0007669"/>
    <property type="project" value="UniProtKB-SubCell"/>
</dbReference>
<dbReference type="GO" id="GO:0004252">
    <property type="term" value="F:serine-type endopeptidase activity"/>
    <property type="evidence" value="ECO:0007669"/>
    <property type="project" value="InterPro"/>
</dbReference>
<evidence type="ECO:0000256" key="3">
    <source>
        <dbReference type="ARBA" id="ARBA00022989"/>
    </source>
</evidence>
<proteinExistence type="predicted"/>
<feature type="transmembrane region" description="Helical" evidence="6">
    <location>
        <begin position="179"/>
        <end position="197"/>
    </location>
</feature>
<evidence type="ECO:0000313" key="8">
    <source>
        <dbReference type="EMBL" id="MBA9054892.1"/>
    </source>
</evidence>
<feature type="transmembrane region" description="Helical" evidence="6">
    <location>
        <begin position="127"/>
        <end position="144"/>
    </location>
</feature>
<feature type="transmembrane region" description="Helical" evidence="6">
    <location>
        <begin position="104"/>
        <end position="121"/>
    </location>
</feature>
<dbReference type="Pfam" id="PF01694">
    <property type="entry name" value="Rhomboid"/>
    <property type="match status" value="1"/>
</dbReference>
<dbReference type="EMBL" id="JACJIJ010000002">
    <property type="protein sequence ID" value="MBA9054892.1"/>
    <property type="molecule type" value="Genomic_DNA"/>
</dbReference>
<evidence type="ECO:0000256" key="4">
    <source>
        <dbReference type="ARBA" id="ARBA00023136"/>
    </source>
</evidence>
<feature type="compositionally biased region" description="Basic and acidic residues" evidence="5">
    <location>
        <begin position="1"/>
        <end position="11"/>
    </location>
</feature>
<dbReference type="Gene3D" id="1.20.1540.10">
    <property type="entry name" value="Rhomboid-like"/>
    <property type="match status" value="1"/>
</dbReference>
<evidence type="ECO:0000259" key="7">
    <source>
        <dbReference type="Pfam" id="PF01694"/>
    </source>
</evidence>
<feature type="transmembrane region" description="Helical" evidence="6">
    <location>
        <begin position="30"/>
        <end position="52"/>
    </location>
</feature>
<evidence type="ECO:0000313" key="9">
    <source>
        <dbReference type="Proteomes" id="UP000577386"/>
    </source>
</evidence>
<keyword evidence="4 6" id="KW-0472">Membrane</keyword>
<sequence length="206" mass="21432">MTSGRHDERIPAPEPRPGARGWRVPPVTATLFLVTGAVTAAQFAFPGVLAALRRDPGALASGEWWRALSPLLVQSPGWQALVTVPAIVALGIPAERIFGAKGALALYLVPAAIGEGLGYVWQPHGAGNSIAVLGLAGGLVSWLFLEAQEKGWPKPLLNRVRIWGAAVLAGAVADNAFRDIHGLPTLAGAVIGAGLLLRRRRGASSV</sequence>
<keyword evidence="8" id="KW-0645">Protease</keyword>
<keyword evidence="3 6" id="KW-1133">Transmembrane helix</keyword>
<protein>
    <submittedName>
        <fullName evidence="8">Membrane associated rhomboid family serine protease</fullName>
    </submittedName>
</protein>
<keyword evidence="8" id="KW-0378">Hydrolase</keyword>
<dbReference type="Proteomes" id="UP000577386">
    <property type="component" value="Unassembled WGS sequence"/>
</dbReference>
<evidence type="ECO:0000256" key="6">
    <source>
        <dbReference type="SAM" id="Phobius"/>
    </source>
</evidence>
<dbReference type="SUPFAM" id="SSF144091">
    <property type="entry name" value="Rhomboid-like"/>
    <property type="match status" value="1"/>
</dbReference>
<dbReference type="GO" id="GO:0006508">
    <property type="term" value="P:proteolysis"/>
    <property type="evidence" value="ECO:0007669"/>
    <property type="project" value="UniProtKB-KW"/>
</dbReference>
<dbReference type="AlphaFoldDB" id="A0A7W3NQP0"/>
<dbReference type="GeneID" id="93975354"/>
<keyword evidence="2 6" id="KW-0812">Transmembrane</keyword>
<accession>A0A7W3NQP0</accession>
<comment type="caution">
    <text evidence="8">The sequence shown here is derived from an EMBL/GenBank/DDBJ whole genome shotgun (WGS) entry which is preliminary data.</text>
</comment>
<dbReference type="RefSeq" id="WP_182776249.1">
    <property type="nucleotide sequence ID" value="NZ_BAAAHW010000004.1"/>
</dbReference>
<dbReference type="InterPro" id="IPR022764">
    <property type="entry name" value="Peptidase_S54_rhomboid_dom"/>
</dbReference>
<feature type="region of interest" description="Disordered" evidence="5">
    <location>
        <begin position="1"/>
        <end position="22"/>
    </location>
</feature>
<evidence type="ECO:0000256" key="5">
    <source>
        <dbReference type="SAM" id="MobiDB-lite"/>
    </source>
</evidence>
<evidence type="ECO:0000256" key="1">
    <source>
        <dbReference type="ARBA" id="ARBA00004141"/>
    </source>
</evidence>
<gene>
    <name evidence="8" type="ORF">HDA42_004070</name>
</gene>
<organism evidence="8 9">
    <name type="scientific">Streptomyces murinus</name>
    <dbReference type="NCBI Taxonomy" id="33900"/>
    <lineage>
        <taxon>Bacteria</taxon>
        <taxon>Bacillati</taxon>
        <taxon>Actinomycetota</taxon>
        <taxon>Actinomycetes</taxon>
        <taxon>Kitasatosporales</taxon>
        <taxon>Streptomycetaceae</taxon>
        <taxon>Streptomyces</taxon>
    </lineage>
</organism>
<keyword evidence="9" id="KW-1185">Reference proteome</keyword>
<reference evidence="8 9" key="1">
    <citation type="submission" date="2020-08" db="EMBL/GenBank/DDBJ databases">
        <title>Sequencing the genomes of 1000 actinobacteria strains.</title>
        <authorList>
            <person name="Klenk H.-P."/>
        </authorList>
    </citation>
    <scope>NUCLEOTIDE SEQUENCE [LARGE SCALE GENOMIC DNA]</scope>
    <source>
        <strain evidence="8 9">DSM 41827</strain>
    </source>
</reference>
<feature type="domain" description="Peptidase S54 rhomboid" evidence="7">
    <location>
        <begin position="62"/>
        <end position="193"/>
    </location>
</feature>